<evidence type="ECO:0000313" key="1">
    <source>
        <dbReference type="EMBL" id="TID14624.1"/>
    </source>
</evidence>
<protein>
    <submittedName>
        <fullName evidence="1">MFS transporter</fullName>
    </submittedName>
</protein>
<gene>
    <name evidence="1" type="ORF">E6O75_ATG08770</name>
</gene>
<keyword evidence="2" id="KW-1185">Reference proteome</keyword>
<sequence>MFDYWDYMVAWEGIHTGCLTRSNVMDMTAAEVLWKKPPGIRYPTVGGYIRALERTGAWPLDDTWTKEAANTILDRLDDFEDDRKASSCPSCSHDCTQGVESTVDMVRKYLDGLCLGCVRDSGKSVRKKATNVWDVMEGHRDMVYHATLVLFQLRGKSVEQRKADTVLGSIE</sequence>
<accession>A0A4Z1P418</accession>
<name>A0A4Z1P418_9PEZI</name>
<evidence type="ECO:0000313" key="2">
    <source>
        <dbReference type="Proteomes" id="UP000298493"/>
    </source>
</evidence>
<dbReference type="EMBL" id="SNSC02000022">
    <property type="protein sequence ID" value="TID14624.1"/>
    <property type="molecule type" value="Genomic_DNA"/>
</dbReference>
<dbReference type="Proteomes" id="UP000298493">
    <property type="component" value="Unassembled WGS sequence"/>
</dbReference>
<organism evidence="1 2">
    <name type="scientific">Venturia nashicola</name>
    <dbReference type="NCBI Taxonomy" id="86259"/>
    <lineage>
        <taxon>Eukaryota</taxon>
        <taxon>Fungi</taxon>
        <taxon>Dikarya</taxon>
        <taxon>Ascomycota</taxon>
        <taxon>Pezizomycotina</taxon>
        <taxon>Dothideomycetes</taxon>
        <taxon>Pleosporomycetidae</taxon>
        <taxon>Venturiales</taxon>
        <taxon>Venturiaceae</taxon>
        <taxon>Venturia</taxon>
    </lineage>
</organism>
<comment type="caution">
    <text evidence="1">The sequence shown here is derived from an EMBL/GenBank/DDBJ whole genome shotgun (WGS) entry which is preliminary data.</text>
</comment>
<dbReference type="OrthoDB" id="268428at2759"/>
<reference evidence="1 2" key="1">
    <citation type="submission" date="2019-04" db="EMBL/GenBank/DDBJ databases">
        <title>High contiguity whole genome sequence and gene annotation resource for two Venturia nashicola isolates.</title>
        <authorList>
            <person name="Prokchorchik M."/>
            <person name="Won K."/>
            <person name="Lee Y."/>
            <person name="Choi E.D."/>
            <person name="Segonzac C."/>
            <person name="Sohn K.H."/>
        </authorList>
    </citation>
    <scope>NUCLEOTIDE SEQUENCE [LARGE SCALE GENOMIC DNA]</scope>
    <source>
        <strain evidence="1 2">PRI2</strain>
    </source>
</reference>
<proteinExistence type="predicted"/>
<dbReference type="AlphaFoldDB" id="A0A4Z1P418"/>